<evidence type="ECO:0000313" key="3">
    <source>
        <dbReference type="Proteomes" id="UP000692954"/>
    </source>
</evidence>
<reference evidence="2" key="1">
    <citation type="submission" date="2021-01" db="EMBL/GenBank/DDBJ databases">
        <authorList>
            <consortium name="Genoscope - CEA"/>
            <person name="William W."/>
        </authorList>
    </citation>
    <scope>NUCLEOTIDE SEQUENCE</scope>
</reference>
<keyword evidence="3" id="KW-1185">Reference proteome</keyword>
<feature type="signal peptide" evidence="1">
    <location>
        <begin position="1"/>
        <end position="21"/>
    </location>
</feature>
<proteinExistence type="predicted"/>
<name>A0A8S1RWC9_9CILI</name>
<sequence>MISLIIYYLSLINALYPLVRGDVNQEKECLDNQTLMQMNFKQIQQSLLKNWANCISVIICSEIENQHSFGMGNSDFIRDQLLNKQCSDYDQIHCKTSNEANLSFLPQQIIGILMISLNSRYISTLFLIISQKFLNNIIKLENHKEDFLGNHNHPFIQSIVQQYINLNDNIIKYLLLCLELMFHSISYIQLNLGQNPYDIQEVQQASFSNFK</sequence>
<dbReference type="AlphaFoldDB" id="A0A8S1RWC9"/>
<keyword evidence="1" id="KW-0732">Signal</keyword>
<accession>A0A8S1RWC9</accession>
<feature type="chain" id="PRO_5035872028" evidence="1">
    <location>
        <begin position="22"/>
        <end position="211"/>
    </location>
</feature>
<organism evidence="2 3">
    <name type="scientific">Paramecium sonneborni</name>
    <dbReference type="NCBI Taxonomy" id="65129"/>
    <lineage>
        <taxon>Eukaryota</taxon>
        <taxon>Sar</taxon>
        <taxon>Alveolata</taxon>
        <taxon>Ciliophora</taxon>
        <taxon>Intramacronucleata</taxon>
        <taxon>Oligohymenophorea</taxon>
        <taxon>Peniculida</taxon>
        <taxon>Parameciidae</taxon>
        <taxon>Paramecium</taxon>
    </lineage>
</organism>
<dbReference type="EMBL" id="CAJJDN010000331">
    <property type="protein sequence ID" value="CAD8130804.1"/>
    <property type="molecule type" value="Genomic_DNA"/>
</dbReference>
<dbReference type="Proteomes" id="UP000692954">
    <property type="component" value="Unassembled WGS sequence"/>
</dbReference>
<gene>
    <name evidence="2" type="ORF">PSON_ATCC_30995.1.T3310001</name>
</gene>
<evidence type="ECO:0000256" key="1">
    <source>
        <dbReference type="SAM" id="SignalP"/>
    </source>
</evidence>
<protein>
    <submittedName>
        <fullName evidence="2">Uncharacterized protein</fullName>
    </submittedName>
</protein>
<comment type="caution">
    <text evidence="2">The sequence shown here is derived from an EMBL/GenBank/DDBJ whole genome shotgun (WGS) entry which is preliminary data.</text>
</comment>
<evidence type="ECO:0000313" key="2">
    <source>
        <dbReference type="EMBL" id="CAD8130804.1"/>
    </source>
</evidence>